<keyword evidence="9" id="KW-0050">Antiport</keyword>
<feature type="transmembrane region" description="Helical" evidence="9">
    <location>
        <begin position="60"/>
        <end position="81"/>
    </location>
</feature>
<feature type="transmembrane region" description="Helical" evidence="9">
    <location>
        <begin position="121"/>
        <end position="142"/>
    </location>
</feature>
<dbReference type="InterPro" id="IPR004798">
    <property type="entry name" value="CAX-like"/>
</dbReference>
<keyword evidence="5 9" id="KW-0106">Calcium</keyword>
<keyword evidence="6 9" id="KW-1133">Transmembrane helix</keyword>
<feature type="transmembrane region" description="Helical" evidence="9">
    <location>
        <begin position="87"/>
        <end position="114"/>
    </location>
</feature>
<dbReference type="PaxDb" id="2903-EOD26830"/>
<evidence type="ECO:0000313" key="11">
    <source>
        <dbReference type="EnsemblProtists" id="EOD26830"/>
    </source>
</evidence>
<feature type="transmembrane region" description="Helical" evidence="9">
    <location>
        <begin position="204"/>
        <end position="226"/>
    </location>
</feature>
<dbReference type="OMA" id="AVMITCN"/>
<feature type="transmembrane region" description="Helical" evidence="9">
    <location>
        <begin position="31"/>
        <end position="48"/>
    </location>
</feature>
<dbReference type="GO" id="GO:0015369">
    <property type="term" value="F:calcium:proton antiporter activity"/>
    <property type="evidence" value="ECO:0007669"/>
    <property type="project" value="UniProtKB-UniRule"/>
</dbReference>
<dbReference type="GO" id="GO:0012505">
    <property type="term" value="C:endomembrane system"/>
    <property type="evidence" value="ECO:0007669"/>
    <property type="project" value="UniProtKB-SubCell"/>
</dbReference>
<organism evidence="11 12">
    <name type="scientific">Emiliania huxleyi (strain CCMP1516)</name>
    <dbReference type="NCBI Taxonomy" id="280463"/>
    <lineage>
        <taxon>Eukaryota</taxon>
        <taxon>Haptista</taxon>
        <taxon>Haptophyta</taxon>
        <taxon>Prymnesiophyceae</taxon>
        <taxon>Isochrysidales</taxon>
        <taxon>Noelaerhabdaceae</taxon>
        <taxon>Emiliania</taxon>
    </lineage>
</organism>
<sequence>MLTGNKLYYGLILVPFACFTQELGLDDAQTFILAAAAILPLAGLLGEATEQVAFHTNETVGGLLNATFGNATELIVCYFALQRGLLLVVQVSLLGSILSNTLLVLGCSMVAAGIRQMQSKFNLVAAQSNTTLLQIAILGLVVPTAMESTGQFAEHSPNDLTLARGISIVLLILYVLYVYFQARPSILPRPAPPGSSSAPLPRQVLLPMSGAIAWLAFATVLIAFLSEKLTGAIEGTTATYGISETFVSFVIIPIVGNAAEHSTAIVMAWKGKMDLAFGVALGSSTQIALFVVPLMVIIGWAIDQPLTLVFGVYETIITFLSVLIVSHIVSDGETNWLEGTMLLFTYFIICFAFFFYHHQEALPDDHPMKHA</sequence>
<accession>A0A0D3JTJ5</accession>
<dbReference type="GO" id="GO:0006874">
    <property type="term" value="P:intracellular calcium ion homeostasis"/>
    <property type="evidence" value="ECO:0007669"/>
    <property type="project" value="TreeGrafter"/>
</dbReference>
<dbReference type="GeneID" id="17272416"/>
<dbReference type="Gene3D" id="1.20.1420.30">
    <property type="entry name" value="NCX, central ion-binding region"/>
    <property type="match status" value="2"/>
</dbReference>
<evidence type="ECO:0000256" key="4">
    <source>
        <dbReference type="ARBA" id="ARBA00022692"/>
    </source>
</evidence>
<feature type="transmembrane region" description="Helical" evidence="9">
    <location>
        <begin position="7"/>
        <end position="25"/>
    </location>
</feature>
<dbReference type="InterPro" id="IPR004837">
    <property type="entry name" value="NaCa_Exmemb"/>
</dbReference>
<keyword evidence="4 9" id="KW-0812">Transmembrane</keyword>
<reference evidence="12" key="1">
    <citation type="journal article" date="2013" name="Nature">
        <title>Pan genome of the phytoplankton Emiliania underpins its global distribution.</title>
        <authorList>
            <person name="Read B.A."/>
            <person name="Kegel J."/>
            <person name="Klute M.J."/>
            <person name="Kuo A."/>
            <person name="Lefebvre S.C."/>
            <person name="Maumus F."/>
            <person name="Mayer C."/>
            <person name="Miller J."/>
            <person name="Monier A."/>
            <person name="Salamov A."/>
            <person name="Young J."/>
            <person name="Aguilar M."/>
            <person name="Claverie J.M."/>
            <person name="Frickenhaus S."/>
            <person name="Gonzalez K."/>
            <person name="Herman E.K."/>
            <person name="Lin Y.C."/>
            <person name="Napier J."/>
            <person name="Ogata H."/>
            <person name="Sarno A.F."/>
            <person name="Shmutz J."/>
            <person name="Schroeder D."/>
            <person name="de Vargas C."/>
            <person name="Verret F."/>
            <person name="von Dassow P."/>
            <person name="Valentin K."/>
            <person name="Van de Peer Y."/>
            <person name="Wheeler G."/>
            <person name="Dacks J.B."/>
            <person name="Delwiche C.F."/>
            <person name="Dyhrman S.T."/>
            <person name="Glockner G."/>
            <person name="John U."/>
            <person name="Richards T."/>
            <person name="Worden A.Z."/>
            <person name="Zhang X."/>
            <person name="Grigoriev I.V."/>
            <person name="Allen A.E."/>
            <person name="Bidle K."/>
            <person name="Borodovsky M."/>
            <person name="Bowler C."/>
            <person name="Brownlee C."/>
            <person name="Cock J.M."/>
            <person name="Elias M."/>
            <person name="Gladyshev V.N."/>
            <person name="Groth M."/>
            <person name="Guda C."/>
            <person name="Hadaegh A."/>
            <person name="Iglesias-Rodriguez M.D."/>
            <person name="Jenkins J."/>
            <person name="Jones B.M."/>
            <person name="Lawson T."/>
            <person name="Leese F."/>
            <person name="Lindquist E."/>
            <person name="Lobanov A."/>
            <person name="Lomsadze A."/>
            <person name="Malik S.B."/>
            <person name="Marsh M.E."/>
            <person name="Mackinder L."/>
            <person name="Mock T."/>
            <person name="Mueller-Roeber B."/>
            <person name="Pagarete A."/>
            <person name="Parker M."/>
            <person name="Probert I."/>
            <person name="Quesneville H."/>
            <person name="Raines C."/>
            <person name="Rensing S.A."/>
            <person name="Riano-Pachon D.M."/>
            <person name="Richier S."/>
            <person name="Rokitta S."/>
            <person name="Shiraiwa Y."/>
            <person name="Soanes D.M."/>
            <person name="van der Giezen M."/>
            <person name="Wahlund T.M."/>
            <person name="Williams B."/>
            <person name="Wilson W."/>
            <person name="Wolfe G."/>
            <person name="Wurch L.L."/>
        </authorList>
    </citation>
    <scope>NUCLEOTIDE SEQUENCE</scope>
</reference>
<feature type="transmembrane region" description="Helical" evidence="9">
    <location>
        <begin position="308"/>
        <end position="329"/>
    </location>
</feature>
<dbReference type="GO" id="GO:0005774">
    <property type="term" value="C:vacuolar membrane"/>
    <property type="evidence" value="ECO:0007669"/>
    <property type="project" value="UniProtKB-ARBA"/>
</dbReference>
<keyword evidence="2 9" id="KW-0813">Transport</keyword>
<dbReference type="InterPro" id="IPR044880">
    <property type="entry name" value="NCX_ion-bd_dom_sf"/>
</dbReference>
<feature type="domain" description="Sodium/calcium exchanger membrane region" evidence="10">
    <location>
        <begin position="30"/>
        <end position="181"/>
    </location>
</feature>
<protein>
    <recommendedName>
        <fullName evidence="10">Sodium/calcium exchanger membrane region domain-containing protein</fullName>
    </recommendedName>
</protein>
<feature type="transmembrane region" description="Helical" evidence="9">
    <location>
        <begin position="162"/>
        <end position="180"/>
    </location>
</feature>
<evidence type="ECO:0000256" key="6">
    <source>
        <dbReference type="ARBA" id="ARBA00022989"/>
    </source>
</evidence>
<feature type="transmembrane region" description="Helical" evidence="9">
    <location>
        <begin position="275"/>
        <end position="302"/>
    </location>
</feature>
<dbReference type="Proteomes" id="UP000013827">
    <property type="component" value="Unassembled WGS sequence"/>
</dbReference>
<comment type="subcellular location">
    <subcellularLocation>
        <location evidence="1">Endomembrane system</location>
        <topology evidence="1">Multi-pass membrane protein</topology>
    </subcellularLocation>
</comment>
<evidence type="ECO:0000256" key="9">
    <source>
        <dbReference type="RuleBase" id="RU365028"/>
    </source>
</evidence>
<evidence type="ECO:0000256" key="2">
    <source>
        <dbReference type="ARBA" id="ARBA00022448"/>
    </source>
</evidence>
<keyword evidence="12" id="KW-1185">Reference proteome</keyword>
<comment type="similarity">
    <text evidence="9">Belongs to the Ca(2+):cation antiporter (CaCA) (TC 2.A.19) family.</text>
</comment>
<dbReference type="HOGENOM" id="CLU_008721_2_1_1"/>
<keyword evidence="3 9" id="KW-0109">Calcium transport</keyword>
<evidence type="ECO:0000256" key="3">
    <source>
        <dbReference type="ARBA" id="ARBA00022568"/>
    </source>
</evidence>
<dbReference type="EnsemblProtists" id="EOD26830">
    <property type="protein sequence ID" value="EOD26830"/>
    <property type="gene ID" value="EMIHUDRAFT_315097"/>
</dbReference>
<dbReference type="InterPro" id="IPR004713">
    <property type="entry name" value="CaH_exchang"/>
</dbReference>
<feature type="transmembrane region" description="Helical" evidence="9">
    <location>
        <begin position="341"/>
        <end position="358"/>
    </location>
</feature>
<feature type="transmembrane region" description="Helical" evidence="9">
    <location>
        <begin position="246"/>
        <end position="268"/>
    </location>
</feature>
<keyword evidence="7 9" id="KW-0406">Ion transport</keyword>
<dbReference type="Pfam" id="PF01699">
    <property type="entry name" value="Na_Ca_ex"/>
    <property type="match status" value="2"/>
</dbReference>
<evidence type="ECO:0000259" key="10">
    <source>
        <dbReference type="Pfam" id="PF01699"/>
    </source>
</evidence>
<evidence type="ECO:0000256" key="5">
    <source>
        <dbReference type="ARBA" id="ARBA00022837"/>
    </source>
</evidence>
<dbReference type="NCBIfam" id="TIGR00378">
    <property type="entry name" value="cax"/>
    <property type="match status" value="1"/>
</dbReference>
<dbReference type="KEGG" id="ehx:EMIHUDRAFT_315097"/>
<dbReference type="STRING" id="2903.R1EJI3"/>
<dbReference type="PANTHER" id="PTHR31503">
    <property type="entry name" value="VACUOLAR CALCIUM ION TRANSPORTER"/>
    <property type="match status" value="1"/>
</dbReference>
<dbReference type="AlphaFoldDB" id="A0A0D3JTJ5"/>
<evidence type="ECO:0000256" key="7">
    <source>
        <dbReference type="ARBA" id="ARBA00023065"/>
    </source>
</evidence>
<keyword evidence="8 9" id="KW-0472">Membrane</keyword>
<evidence type="ECO:0000313" key="12">
    <source>
        <dbReference type="Proteomes" id="UP000013827"/>
    </source>
</evidence>
<evidence type="ECO:0000256" key="1">
    <source>
        <dbReference type="ARBA" id="ARBA00004127"/>
    </source>
</evidence>
<name>A0A0D3JTJ5_EMIH1</name>
<dbReference type="RefSeq" id="XP_005779259.1">
    <property type="nucleotide sequence ID" value="XM_005779202.1"/>
</dbReference>
<evidence type="ECO:0000256" key="8">
    <source>
        <dbReference type="ARBA" id="ARBA00023136"/>
    </source>
</evidence>
<proteinExistence type="inferred from homology"/>
<feature type="domain" description="Sodium/calcium exchanger membrane region" evidence="10">
    <location>
        <begin position="211"/>
        <end position="354"/>
    </location>
</feature>
<reference evidence="11" key="2">
    <citation type="submission" date="2024-10" db="UniProtKB">
        <authorList>
            <consortium name="EnsemblProtists"/>
        </authorList>
    </citation>
    <scope>IDENTIFICATION</scope>
</reference>
<dbReference type="PANTHER" id="PTHR31503:SF22">
    <property type="entry name" value="VACUOLAR CALCIUM ION TRANSPORTER"/>
    <property type="match status" value="1"/>
</dbReference>
<dbReference type="eggNOG" id="KOG1397">
    <property type="taxonomic scope" value="Eukaryota"/>
</dbReference>